<protein>
    <submittedName>
        <fullName evidence="1">Uncharacterized protein</fullName>
    </submittedName>
</protein>
<dbReference type="Proteomes" id="UP000756132">
    <property type="component" value="Chromosome 10"/>
</dbReference>
<proteinExistence type="predicted"/>
<dbReference type="GeneID" id="71992203"/>
<keyword evidence="2" id="KW-1185">Reference proteome</keyword>
<evidence type="ECO:0000313" key="2">
    <source>
        <dbReference type="Proteomes" id="UP000756132"/>
    </source>
</evidence>
<dbReference type="KEGG" id="ffu:CLAFUR5_12325"/>
<sequence>MGYLQSIYKAYDFFNDLYSASSEHSPSAFDTTTVMSLFDDVRHPFSSRPTYLYPILLHQYTTDW</sequence>
<dbReference type="EMBL" id="CP090172">
    <property type="protein sequence ID" value="UJO22758.1"/>
    <property type="molecule type" value="Genomic_DNA"/>
</dbReference>
<name>A0A9Q8PHW8_PASFU</name>
<gene>
    <name evidence="1" type="ORF">CLAFUR5_12325</name>
</gene>
<reference evidence="1" key="2">
    <citation type="journal article" date="2022" name="Microb. Genom.">
        <title>A chromosome-scale genome assembly of the tomato pathogen Cladosporium fulvum reveals a compartmentalized genome architecture and the presence of a dispensable chromosome.</title>
        <authorList>
            <person name="Zaccaron A.Z."/>
            <person name="Chen L.H."/>
            <person name="Samaras A."/>
            <person name="Stergiopoulos I."/>
        </authorList>
    </citation>
    <scope>NUCLEOTIDE SEQUENCE</scope>
    <source>
        <strain evidence="1">Race5_Kim</strain>
    </source>
</reference>
<accession>A0A9Q8PHW8</accession>
<reference evidence="1" key="1">
    <citation type="submission" date="2021-12" db="EMBL/GenBank/DDBJ databases">
        <authorList>
            <person name="Zaccaron A."/>
            <person name="Stergiopoulos I."/>
        </authorList>
    </citation>
    <scope>NUCLEOTIDE SEQUENCE</scope>
    <source>
        <strain evidence="1">Race5_Kim</strain>
    </source>
</reference>
<evidence type="ECO:0000313" key="1">
    <source>
        <dbReference type="EMBL" id="UJO22758.1"/>
    </source>
</evidence>
<dbReference type="RefSeq" id="XP_047767124.1">
    <property type="nucleotide sequence ID" value="XM_047911473.1"/>
</dbReference>
<dbReference type="AlphaFoldDB" id="A0A9Q8PHW8"/>
<organism evidence="1 2">
    <name type="scientific">Passalora fulva</name>
    <name type="common">Tomato leaf mold</name>
    <name type="synonym">Cladosporium fulvum</name>
    <dbReference type="NCBI Taxonomy" id="5499"/>
    <lineage>
        <taxon>Eukaryota</taxon>
        <taxon>Fungi</taxon>
        <taxon>Dikarya</taxon>
        <taxon>Ascomycota</taxon>
        <taxon>Pezizomycotina</taxon>
        <taxon>Dothideomycetes</taxon>
        <taxon>Dothideomycetidae</taxon>
        <taxon>Mycosphaerellales</taxon>
        <taxon>Mycosphaerellaceae</taxon>
        <taxon>Fulvia</taxon>
    </lineage>
</organism>